<evidence type="ECO:0000256" key="3">
    <source>
        <dbReference type="ARBA" id="ARBA00022679"/>
    </source>
</evidence>
<evidence type="ECO:0000256" key="2">
    <source>
        <dbReference type="ARBA" id="ARBA00012438"/>
    </source>
</evidence>
<dbReference type="GO" id="GO:0016301">
    <property type="term" value="F:kinase activity"/>
    <property type="evidence" value="ECO:0007669"/>
    <property type="project" value="UniProtKB-KW"/>
</dbReference>
<feature type="transmembrane region" description="Helical" evidence="9">
    <location>
        <begin position="130"/>
        <end position="153"/>
    </location>
</feature>
<dbReference type="InterPro" id="IPR036890">
    <property type="entry name" value="HATPase_C_sf"/>
</dbReference>
<dbReference type="PANTHER" id="PTHR24421">
    <property type="entry name" value="NITRATE/NITRITE SENSOR PROTEIN NARX-RELATED"/>
    <property type="match status" value="1"/>
</dbReference>
<reference evidence="11 12" key="1">
    <citation type="submission" date="2021-11" db="EMBL/GenBank/DDBJ databases">
        <title>Draft genome sequence of Paenibacillus profundus YoMME, a new Gram-positive bacteria with exoelectrogenic properties.</title>
        <authorList>
            <person name="Hubenova Y."/>
            <person name="Hubenova E."/>
            <person name="Manasiev Y."/>
            <person name="Peykov S."/>
            <person name="Mitov M."/>
        </authorList>
    </citation>
    <scope>NUCLEOTIDE SEQUENCE [LARGE SCALE GENOMIC DNA]</scope>
    <source>
        <strain evidence="11 12">YoMME</strain>
    </source>
</reference>
<dbReference type="CDD" id="cd16917">
    <property type="entry name" value="HATPase_UhpB-NarQ-NarX-like"/>
    <property type="match status" value="1"/>
</dbReference>
<feature type="transmembrane region" description="Helical" evidence="9">
    <location>
        <begin position="102"/>
        <end position="124"/>
    </location>
</feature>
<keyword evidence="5 11" id="KW-0418">Kinase</keyword>
<keyword evidence="9" id="KW-0812">Transmembrane</keyword>
<dbReference type="InterPro" id="IPR011712">
    <property type="entry name" value="Sig_transdc_His_kin_sub3_dim/P"/>
</dbReference>
<evidence type="ECO:0000256" key="8">
    <source>
        <dbReference type="SAM" id="Coils"/>
    </source>
</evidence>
<dbReference type="PROSITE" id="PS50109">
    <property type="entry name" value="HIS_KIN"/>
    <property type="match status" value="1"/>
</dbReference>
<feature type="domain" description="Histidine kinase" evidence="10">
    <location>
        <begin position="184"/>
        <end position="389"/>
    </location>
</feature>
<keyword evidence="4" id="KW-0547">Nucleotide-binding</keyword>
<dbReference type="Pfam" id="PF07730">
    <property type="entry name" value="HisKA_3"/>
    <property type="match status" value="1"/>
</dbReference>
<evidence type="ECO:0000313" key="12">
    <source>
        <dbReference type="Proteomes" id="UP001199916"/>
    </source>
</evidence>
<proteinExistence type="predicted"/>
<dbReference type="Proteomes" id="UP001199916">
    <property type="component" value="Unassembled WGS sequence"/>
</dbReference>
<feature type="transmembrane region" description="Helical" evidence="9">
    <location>
        <begin position="62"/>
        <end position="81"/>
    </location>
</feature>
<keyword evidence="7" id="KW-0902">Two-component regulatory system</keyword>
<dbReference type="PANTHER" id="PTHR24421:SF63">
    <property type="entry name" value="SENSOR HISTIDINE KINASE DESK"/>
    <property type="match status" value="1"/>
</dbReference>
<sequence>MTTYNWRPFPAAEGFVPYLLLANLIIPLSFLFREPVQRLLPGLALLALFVILYRQLYWTVRWVPLLLALQVLITLILAAVYHPMYSFISFLFINQLSQQKTAFIVSIASVFTLGMAACAAPYIGTVGWELSIGLLPPLFGVFSMLPFTIRIYAQYKQMAERLQAATAQVERMAQQEERQRIARELHDTLGHTLSLIALKAEVVEKIVPRDPQKAAQEAHDIRQTARSALKQMRELVTEMKVVRLVEEFGHARTLCAAAGIEISLPERLSEWDERVDPATAEARSIADGPLPLTALQETILAMCFREVLTNVVRHSRAASCHVDLEVEEGCVRLVVKDDGIGLTAEQTLKAKSRGLAGLRQRLALVDGSLELDSHPGVGTELTLYMPCVIRNVESR</sequence>
<dbReference type="EMBL" id="JAJNBZ010000057">
    <property type="protein sequence ID" value="MCE5173543.1"/>
    <property type="molecule type" value="Genomic_DNA"/>
</dbReference>
<evidence type="ECO:0000256" key="4">
    <source>
        <dbReference type="ARBA" id="ARBA00022741"/>
    </source>
</evidence>
<gene>
    <name evidence="11" type="ORF">LQV63_30400</name>
</gene>
<feature type="coiled-coil region" evidence="8">
    <location>
        <begin position="152"/>
        <end position="179"/>
    </location>
</feature>
<dbReference type="RefSeq" id="WP_233699468.1">
    <property type="nucleotide sequence ID" value="NZ_JAJNBZ010000057.1"/>
</dbReference>
<dbReference type="InterPro" id="IPR056374">
    <property type="entry name" value="DesK/YvfT_N"/>
</dbReference>
<dbReference type="Gene3D" id="1.20.5.1930">
    <property type="match status" value="1"/>
</dbReference>
<comment type="catalytic activity">
    <reaction evidence="1">
        <text>ATP + protein L-histidine = ADP + protein N-phospho-L-histidine.</text>
        <dbReference type="EC" id="2.7.13.3"/>
    </reaction>
</comment>
<keyword evidence="6" id="KW-0067">ATP-binding</keyword>
<keyword evidence="8" id="KW-0175">Coiled coil</keyword>
<accession>A0ABS8YSX7</accession>
<feature type="transmembrane region" description="Helical" evidence="9">
    <location>
        <begin position="39"/>
        <end position="56"/>
    </location>
</feature>
<dbReference type="EC" id="2.7.13.3" evidence="2"/>
<evidence type="ECO:0000256" key="5">
    <source>
        <dbReference type="ARBA" id="ARBA00022777"/>
    </source>
</evidence>
<dbReference type="InterPro" id="IPR050482">
    <property type="entry name" value="Sensor_HK_TwoCompSys"/>
</dbReference>
<keyword evidence="9" id="KW-0472">Membrane</keyword>
<keyword evidence="3" id="KW-0808">Transferase</keyword>
<comment type="caution">
    <text evidence="11">The sequence shown here is derived from an EMBL/GenBank/DDBJ whole genome shotgun (WGS) entry which is preliminary data.</text>
</comment>
<feature type="transmembrane region" description="Helical" evidence="9">
    <location>
        <begin position="15"/>
        <end position="32"/>
    </location>
</feature>
<organism evidence="11 12">
    <name type="scientific">Paenibacillus profundus</name>
    <dbReference type="NCBI Taxonomy" id="1173085"/>
    <lineage>
        <taxon>Bacteria</taxon>
        <taxon>Bacillati</taxon>
        <taxon>Bacillota</taxon>
        <taxon>Bacilli</taxon>
        <taxon>Bacillales</taxon>
        <taxon>Paenibacillaceae</taxon>
        <taxon>Paenibacillus</taxon>
    </lineage>
</organism>
<dbReference type="Gene3D" id="3.30.565.10">
    <property type="entry name" value="Histidine kinase-like ATPase, C-terminal domain"/>
    <property type="match status" value="1"/>
</dbReference>
<dbReference type="Pfam" id="PF02518">
    <property type="entry name" value="HATPase_c"/>
    <property type="match status" value="1"/>
</dbReference>
<dbReference type="InterPro" id="IPR003594">
    <property type="entry name" value="HATPase_dom"/>
</dbReference>
<evidence type="ECO:0000256" key="7">
    <source>
        <dbReference type="ARBA" id="ARBA00023012"/>
    </source>
</evidence>
<protein>
    <recommendedName>
        <fullName evidence="2">histidine kinase</fullName>
        <ecNumber evidence="2">2.7.13.3</ecNumber>
    </recommendedName>
</protein>
<dbReference type="InterPro" id="IPR005467">
    <property type="entry name" value="His_kinase_dom"/>
</dbReference>
<evidence type="ECO:0000256" key="1">
    <source>
        <dbReference type="ARBA" id="ARBA00000085"/>
    </source>
</evidence>
<name>A0ABS8YSX7_9BACL</name>
<evidence type="ECO:0000313" key="11">
    <source>
        <dbReference type="EMBL" id="MCE5173543.1"/>
    </source>
</evidence>
<keyword evidence="9" id="KW-1133">Transmembrane helix</keyword>
<dbReference type="Pfam" id="PF23540">
    <property type="entry name" value="DesK_N"/>
    <property type="match status" value="1"/>
</dbReference>
<dbReference type="SUPFAM" id="SSF55874">
    <property type="entry name" value="ATPase domain of HSP90 chaperone/DNA topoisomerase II/histidine kinase"/>
    <property type="match status" value="1"/>
</dbReference>
<evidence type="ECO:0000259" key="10">
    <source>
        <dbReference type="PROSITE" id="PS50109"/>
    </source>
</evidence>
<evidence type="ECO:0000256" key="6">
    <source>
        <dbReference type="ARBA" id="ARBA00022840"/>
    </source>
</evidence>
<evidence type="ECO:0000256" key="9">
    <source>
        <dbReference type="SAM" id="Phobius"/>
    </source>
</evidence>
<keyword evidence="12" id="KW-1185">Reference proteome</keyword>